<keyword evidence="2" id="KW-1185">Reference proteome</keyword>
<proteinExistence type="predicted"/>
<dbReference type="EMBL" id="JADIKJ010000003">
    <property type="protein sequence ID" value="MFK2899489.1"/>
    <property type="molecule type" value="Genomic_DNA"/>
</dbReference>
<accession>A0ABW8JER8</accession>
<name>A0ABW8JER8_9GAMM</name>
<sequence>MKAEAIEEVFGDWQQRCKAQGLTLTVSRRAMLRACVEAQAACDAVSLLVAAQRYHPGVSIGSVYRFLRELNRRGLLQAQAQPHARTLWQLRHPASTDAAQDAGDIRRLLLQVQDLLHALEHRGLHEQTDAGGALPAPDAGHGDAAYTLLQGIAAQFGYRLLAAPRTSVQSSFDKVRA</sequence>
<organism evidence="1 2">
    <name type="scientific">Dyella jejuensis</name>
    <dbReference type="NCBI Taxonomy" id="1432009"/>
    <lineage>
        <taxon>Bacteria</taxon>
        <taxon>Pseudomonadati</taxon>
        <taxon>Pseudomonadota</taxon>
        <taxon>Gammaproteobacteria</taxon>
        <taxon>Lysobacterales</taxon>
        <taxon>Rhodanobacteraceae</taxon>
        <taxon>Dyella</taxon>
    </lineage>
</organism>
<evidence type="ECO:0008006" key="3">
    <source>
        <dbReference type="Google" id="ProtNLM"/>
    </source>
</evidence>
<dbReference type="RefSeq" id="WP_404545392.1">
    <property type="nucleotide sequence ID" value="NZ_JADIKJ010000003.1"/>
</dbReference>
<evidence type="ECO:0000313" key="1">
    <source>
        <dbReference type="EMBL" id="MFK2899489.1"/>
    </source>
</evidence>
<protein>
    <recommendedName>
        <fullName evidence="3">Fur family transcriptional regulator</fullName>
    </recommendedName>
</protein>
<reference evidence="1 2" key="1">
    <citation type="submission" date="2020-10" db="EMBL/GenBank/DDBJ databases">
        <title>Phylogeny of dyella-like bacteria.</title>
        <authorList>
            <person name="Fu J."/>
        </authorList>
    </citation>
    <scope>NUCLEOTIDE SEQUENCE [LARGE SCALE GENOMIC DNA]</scope>
    <source>
        <strain evidence="1 2">JP1</strain>
    </source>
</reference>
<dbReference type="InterPro" id="IPR036390">
    <property type="entry name" value="WH_DNA-bd_sf"/>
</dbReference>
<dbReference type="Gene3D" id="1.10.10.10">
    <property type="entry name" value="Winged helix-like DNA-binding domain superfamily/Winged helix DNA-binding domain"/>
    <property type="match status" value="1"/>
</dbReference>
<comment type="caution">
    <text evidence="1">The sequence shown here is derived from an EMBL/GenBank/DDBJ whole genome shotgun (WGS) entry which is preliminary data.</text>
</comment>
<dbReference type="Proteomes" id="UP001620461">
    <property type="component" value="Unassembled WGS sequence"/>
</dbReference>
<gene>
    <name evidence="1" type="ORF">ISP15_04010</name>
</gene>
<dbReference type="SUPFAM" id="SSF46785">
    <property type="entry name" value="Winged helix' DNA-binding domain"/>
    <property type="match status" value="1"/>
</dbReference>
<dbReference type="InterPro" id="IPR036388">
    <property type="entry name" value="WH-like_DNA-bd_sf"/>
</dbReference>
<evidence type="ECO:0000313" key="2">
    <source>
        <dbReference type="Proteomes" id="UP001620461"/>
    </source>
</evidence>